<dbReference type="PANTHER" id="PTHR32468:SF0">
    <property type="entry name" value="K(+)_H(+) ANTIPORTER 1"/>
    <property type="match status" value="1"/>
</dbReference>
<feature type="transmembrane region" description="Helical" evidence="7">
    <location>
        <begin position="346"/>
        <end position="366"/>
    </location>
</feature>
<keyword evidence="5" id="KW-0406">Ion transport</keyword>
<feature type="transmembrane region" description="Helical" evidence="7">
    <location>
        <begin position="159"/>
        <end position="179"/>
    </location>
</feature>
<evidence type="ECO:0000256" key="6">
    <source>
        <dbReference type="ARBA" id="ARBA00023136"/>
    </source>
</evidence>
<proteinExistence type="predicted"/>
<feature type="transmembrane region" description="Helical" evidence="7">
    <location>
        <begin position="56"/>
        <end position="74"/>
    </location>
</feature>
<comment type="subcellular location">
    <subcellularLocation>
        <location evidence="1">Membrane</location>
        <topology evidence="1">Multi-pass membrane protein</topology>
    </subcellularLocation>
</comment>
<evidence type="ECO:0000256" key="3">
    <source>
        <dbReference type="ARBA" id="ARBA00022692"/>
    </source>
</evidence>
<protein>
    <submittedName>
        <fullName evidence="9">BA75_01044T0</fullName>
    </submittedName>
</protein>
<feature type="transmembrane region" description="Helical" evidence="7">
    <location>
        <begin position="86"/>
        <end position="105"/>
    </location>
</feature>
<dbReference type="GO" id="GO:1902600">
    <property type="term" value="P:proton transmembrane transport"/>
    <property type="evidence" value="ECO:0007669"/>
    <property type="project" value="InterPro"/>
</dbReference>
<feature type="transmembrane region" description="Helical" evidence="7">
    <location>
        <begin position="266"/>
        <end position="282"/>
    </location>
</feature>
<feature type="domain" description="Cation/H+ exchanger transmembrane" evidence="8">
    <location>
        <begin position="42"/>
        <end position="427"/>
    </location>
</feature>
<keyword evidence="2" id="KW-0813">Transport</keyword>
<feature type="transmembrane region" description="Helical" evidence="7">
    <location>
        <begin position="224"/>
        <end position="245"/>
    </location>
</feature>
<accession>A0A1B2J566</accession>
<name>A0A1B2J566_PICPA</name>
<feature type="transmembrane region" description="Helical" evidence="7">
    <location>
        <begin position="378"/>
        <end position="397"/>
    </location>
</feature>
<dbReference type="InterPro" id="IPR038770">
    <property type="entry name" value="Na+/solute_symporter_sf"/>
</dbReference>
<dbReference type="EMBL" id="CP014584">
    <property type="protein sequence ID" value="ANZ73124.1"/>
    <property type="molecule type" value="Genomic_DNA"/>
</dbReference>
<evidence type="ECO:0000313" key="10">
    <source>
        <dbReference type="Proteomes" id="UP000094565"/>
    </source>
</evidence>
<evidence type="ECO:0000256" key="4">
    <source>
        <dbReference type="ARBA" id="ARBA00022989"/>
    </source>
</evidence>
<dbReference type="GO" id="GO:0016020">
    <property type="term" value="C:membrane"/>
    <property type="evidence" value="ECO:0007669"/>
    <property type="project" value="UniProtKB-SubCell"/>
</dbReference>
<dbReference type="InterPro" id="IPR006153">
    <property type="entry name" value="Cation/H_exchanger_TM"/>
</dbReference>
<reference evidence="9 10" key="1">
    <citation type="submission" date="2016-02" db="EMBL/GenBank/DDBJ databases">
        <title>Comparative genomic and transcriptomic foundation for Pichia pastoris.</title>
        <authorList>
            <person name="Love K.R."/>
            <person name="Shah K.A."/>
            <person name="Whittaker C.A."/>
            <person name="Wu J."/>
            <person name="Bartlett M.C."/>
            <person name="Ma D."/>
            <person name="Leeson R.L."/>
            <person name="Priest M."/>
            <person name="Young S.K."/>
            <person name="Love J.C."/>
        </authorList>
    </citation>
    <scope>NUCLEOTIDE SEQUENCE [LARGE SCALE GENOMIC DNA]</scope>
    <source>
        <strain evidence="9 10">ATCC 28485</strain>
    </source>
</reference>
<evidence type="ECO:0000256" key="1">
    <source>
        <dbReference type="ARBA" id="ARBA00004141"/>
    </source>
</evidence>
<evidence type="ECO:0000256" key="7">
    <source>
        <dbReference type="SAM" id="Phobius"/>
    </source>
</evidence>
<evidence type="ECO:0000259" key="8">
    <source>
        <dbReference type="Pfam" id="PF00999"/>
    </source>
</evidence>
<feature type="transmembrane region" description="Helical" evidence="7">
    <location>
        <begin position="26"/>
        <end position="44"/>
    </location>
</feature>
<evidence type="ECO:0000256" key="5">
    <source>
        <dbReference type="ARBA" id="ARBA00023065"/>
    </source>
</evidence>
<dbReference type="Pfam" id="PF00999">
    <property type="entry name" value="Na_H_Exchanger"/>
    <property type="match status" value="1"/>
</dbReference>
<feature type="transmembrane region" description="Helical" evidence="7">
    <location>
        <begin position="409"/>
        <end position="432"/>
    </location>
</feature>
<feature type="transmembrane region" description="Helical" evidence="7">
    <location>
        <begin position="191"/>
        <end position="212"/>
    </location>
</feature>
<dbReference type="AlphaFoldDB" id="A0A1B2J566"/>
<dbReference type="Gene3D" id="1.20.1530.20">
    <property type="match status" value="1"/>
</dbReference>
<feature type="transmembrane region" description="Helical" evidence="7">
    <location>
        <begin position="117"/>
        <end position="139"/>
    </location>
</feature>
<keyword evidence="4 7" id="KW-1133">Transmembrane helix</keyword>
<keyword evidence="6 7" id="KW-0472">Membrane</keyword>
<keyword evidence="10" id="KW-1185">Reference proteome</keyword>
<dbReference type="OrthoDB" id="2687058at2759"/>
<dbReference type="GO" id="GO:0015297">
    <property type="term" value="F:antiporter activity"/>
    <property type="evidence" value="ECO:0007669"/>
    <property type="project" value="InterPro"/>
</dbReference>
<dbReference type="PANTHER" id="PTHR32468">
    <property type="entry name" value="CATION/H + ANTIPORTER"/>
    <property type="match status" value="1"/>
</dbReference>
<evidence type="ECO:0000256" key="2">
    <source>
        <dbReference type="ARBA" id="ARBA00022448"/>
    </source>
</evidence>
<keyword evidence="3 7" id="KW-0812">Transmembrane</keyword>
<organism evidence="9 10">
    <name type="scientific">Komagataella pastoris</name>
    <name type="common">Yeast</name>
    <name type="synonym">Pichia pastoris</name>
    <dbReference type="NCBI Taxonomy" id="4922"/>
    <lineage>
        <taxon>Eukaryota</taxon>
        <taxon>Fungi</taxon>
        <taxon>Dikarya</taxon>
        <taxon>Ascomycota</taxon>
        <taxon>Saccharomycotina</taxon>
        <taxon>Pichiomycetes</taxon>
        <taxon>Pichiales</taxon>
        <taxon>Pichiaceae</taxon>
        <taxon>Komagataella</taxon>
    </lineage>
</organism>
<gene>
    <name evidence="9" type="primary">KHA1</name>
    <name evidence="9" type="ORF">ATY40_BA7501044</name>
</gene>
<sequence>MAVDTASVAGIVAGRNPLEYDPKSPYTLFLFQVLVIVVLSELLYYPLSKIKQPKVIAEVIVGILLGPSVMGRVPNFTDTVFPEVSMPSFTLVANIAIILFLFLVGLEVDVPFIKKNFKIAVTVGVINMAIPFALGCGIAKGLYNEYLSPEESGLSFTTYMVFIAVAMCVTAFPVLVRILMSLELTKDRVGIITLSAGVLNDLLGWILLALSITLVNASNPVNTVYILLLAVAWFILVLFPIRYVLCWLLKSDIARIKSGERSKPSTLSLTVIVLLTFVSSFYTDIIGVHSIFGAFLVGLIVPREAEFSSLINEQLEGIVSGILVPLYFTLAGLKCDFGLLNTGIDWAYTIGIICLAFAGKLLGGFIGTKLFGLPNRDCLTVGILMSCKGIMEIVVLTTGLNAGLLTPKVFSIFIVMTLVTTFLTTPLTKLAYPKWYREKIAETSINESIKESASISEIKEFKGTEEALFETGDPLAPTSSSALDHSDKRFAFSLSVKDSNT</sequence>
<evidence type="ECO:0000313" key="9">
    <source>
        <dbReference type="EMBL" id="ANZ73124.1"/>
    </source>
</evidence>
<dbReference type="InterPro" id="IPR050794">
    <property type="entry name" value="CPA2_transporter"/>
</dbReference>
<dbReference type="Proteomes" id="UP000094565">
    <property type="component" value="Chromosome 1"/>
</dbReference>